<organism evidence="5 6">
    <name type="scientific">Rugosimonospora africana</name>
    <dbReference type="NCBI Taxonomy" id="556532"/>
    <lineage>
        <taxon>Bacteria</taxon>
        <taxon>Bacillati</taxon>
        <taxon>Actinomycetota</taxon>
        <taxon>Actinomycetes</taxon>
        <taxon>Micromonosporales</taxon>
        <taxon>Micromonosporaceae</taxon>
        <taxon>Rugosimonospora</taxon>
    </lineage>
</organism>
<evidence type="ECO:0000256" key="1">
    <source>
        <dbReference type="ARBA" id="ARBA00011046"/>
    </source>
</evidence>
<reference evidence="5" key="1">
    <citation type="submission" date="2021-01" db="EMBL/GenBank/DDBJ databases">
        <title>Whole genome shotgun sequence of Rugosimonospora africana NBRC 104875.</title>
        <authorList>
            <person name="Komaki H."/>
            <person name="Tamura T."/>
        </authorList>
    </citation>
    <scope>NUCLEOTIDE SEQUENCE</scope>
    <source>
        <strain evidence="5">NBRC 104875</strain>
    </source>
</reference>
<protein>
    <recommendedName>
        <fullName evidence="7">Transcriptional regulator</fullName>
    </recommendedName>
</protein>
<accession>A0A8J3VV50</accession>
<comment type="similarity">
    <text evidence="1">Belongs to the BlaI transcriptional regulatory family.</text>
</comment>
<dbReference type="Gene3D" id="6.10.140.850">
    <property type="match status" value="1"/>
</dbReference>
<dbReference type="InterPro" id="IPR036388">
    <property type="entry name" value="WH-like_DNA-bd_sf"/>
</dbReference>
<dbReference type="Gene3D" id="1.10.10.10">
    <property type="entry name" value="Winged helix-like DNA-binding domain superfamily/Winged helix DNA-binding domain"/>
    <property type="match status" value="1"/>
</dbReference>
<evidence type="ECO:0000256" key="2">
    <source>
        <dbReference type="ARBA" id="ARBA00023015"/>
    </source>
</evidence>
<dbReference type="Proteomes" id="UP000642748">
    <property type="component" value="Unassembled WGS sequence"/>
</dbReference>
<dbReference type="RefSeq" id="WP_239134280.1">
    <property type="nucleotide sequence ID" value="NZ_BONZ01000081.1"/>
</dbReference>
<comment type="caution">
    <text evidence="5">The sequence shown here is derived from an EMBL/GenBank/DDBJ whole genome shotgun (WGS) entry which is preliminary data.</text>
</comment>
<dbReference type="Pfam" id="PF03965">
    <property type="entry name" value="Penicillinase_R"/>
    <property type="match status" value="1"/>
</dbReference>
<keyword evidence="6" id="KW-1185">Reference proteome</keyword>
<name>A0A8J3VV50_9ACTN</name>
<dbReference type="SUPFAM" id="SSF46785">
    <property type="entry name" value="Winged helix' DNA-binding domain"/>
    <property type="match status" value="1"/>
</dbReference>
<sequence>MIQEERERHRGYGDLTQAIMEIVGQADRPLTPAQVRDALDGRLAYTTVMTVLARLHDQGVLGRERVGRAFAYTAIGDPANVTARRMHRLLDIDRDRAGVLAHFVGALTPDDERVLRDLLQRVDADHDGPSARERP</sequence>
<proteinExistence type="inferred from homology"/>
<evidence type="ECO:0000313" key="6">
    <source>
        <dbReference type="Proteomes" id="UP000642748"/>
    </source>
</evidence>
<dbReference type="EMBL" id="BONZ01000081">
    <property type="protein sequence ID" value="GIH19436.1"/>
    <property type="molecule type" value="Genomic_DNA"/>
</dbReference>
<evidence type="ECO:0000256" key="3">
    <source>
        <dbReference type="ARBA" id="ARBA00023125"/>
    </source>
</evidence>
<evidence type="ECO:0000256" key="4">
    <source>
        <dbReference type="ARBA" id="ARBA00023163"/>
    </source>
</evidence>
<dbReference type="GO" id="GO:0003677">
    <property type="term" value="F:DNA binding"/>
    <property type="evidence" value="ECO:0007669"/>
    <property type="project" value="UniProtKB-KW"/>
</dbReference>
<keyword evidence="2" id="KW-0805">Transcription regulation</keyword>
<keyword evidence="3" id="KW-0238">DNA-binding</keyword>
<gene>
    <name evidence="5" type="ORF">Raf01_76080</name>
</gene>
<evidence type="ECO:0008006" key="7">
    <source>
        <dbReference type="Google" id="ProtNLM"/>
    </source>
</evidence>
<dbReference type="InterPro" id="IPR036390">
    <property type="entry name" value="WH_DNA-bd_sf"/>
</dbReference>
<dbReference type="InterPro" id="IPR005650">
    <property type="entry name" value="BlaI_family"/>
</dbReference>
<dbReference type="GO" id="GO:0045892">
    <property type="term" value="P:negative regulation of DNA-templated transcription"/>
    <property type="evidence" value="ECO:0007669"/>
    <property type="project" value="InterPro"/>
</dbReference>
<keyword evidence="4" id="KW-0804">Transcription</keyword>
<evidence type="ECO:0000313" key="5">
    <source>
        <dbReference type="EMBL" id="GIH19436.1"/>
    </source>
</evidence>
<dbReference type="AlphaFoldDB" id="A0A8J3VV50"/>